<evidence type="ECO:0000313" key="2">
    <source>
        <dbReference type="Proteomes" id="UP000288805"/>
    </source>
</evidence>
<organism evidence="1 2">
    <name type="scientific">Vitis vinifera</name>
    <name type="common">Grape</name>
    <dbReference type="NCBI Taxonomy" id="29760"/>
    <lineage>
        <taxon>Eukaryota</taxon>
        <taxon>Viridiplantae</taxon>
        <taxon>Streptophyta</taxon>
        <taxon>Embryophyta</taxon>
        <taxon>Tracheophyta</taxon>
        <taxon>Spermatophyta</taxon>
        <taxon>Magnoliopsida</taxon>
        <taxon>eudicotyledons</taxon>
        <taxon>Gunneridae</taxon>
        <taxon>Pentapetalae</taxon>
        <taxon>rosids</taxon>
        <taxon>Vitales</taxon>
        <taxon>Vitaceae</taxon>
        <taxon>Viteae</taxon>
        <taxon>Vitis</taxon>
    </lineage>
</organism>
<proteinExistence type="predicted"/>
<name>A0A438KPK3_VITVI</name>
<gene>
    <name evidence="1" type="ORF">CK203_000209</name>
</gene>
<protein>
    <submittedName>
        <fullName evidence="1">Uncharacterized protein</fullName>
    </submittedName>
</protein>
<sequence>MVCQMWIPVVPAAGLQVLKVWEVGAARQEVGGAREHHPDQVVPVETLMIQAIGLVNIALLPMSGPPLFARFASNGGKPHFHNTELLNRFVAKLEAFKWIVRVGFPSGQVAALIPARTNKYALLQSPYWGMFFSFSPSSLGSLQFLF</sequence>
<reference evidence="1 2" key="1">
    <citation type="journal article" date="2018" name="PLoS Genet.">
        <title>Population sequencing reveals clonal diversity and ancestral inbreeding in the grapevine cultivar Chardonnay.</title>
        <authorList>
            <person name="Roach M.J."/>
            <person name="Johnson D.L."/>
            <person name="Bohlmann J."/>
            <person name="van Vuuren H.J."/>
            <person name="Jones S.J."/>
            <person name="Pretorius I.S."/>
            <person name="Schmidt S.A."/>
            <person name="Borneman A.R."/>
        </authorList>
    </citation>
    <scope>NUCLEOTIDE SEQUENCE [LARGE SCALE GENOMIC DNA]</scope>
    <source>
        <strain evidence="2">cv. Chardonnay</strain>
        <tissue evidence="1">Leaf</tissue>
    </source>
</reference>
<evidence type="ECO:0000313" key="1">
    <source>
        <dbReference type="EMBL" id="RVX23133.1"/>
    </source>
</evidence>
<comment type="caution">
    <text evidence="1">The sequence shown here is derived from an EMBL/GenBank/DDBJ whole genome shotgun (WGS) entry which is preliminary data.</text>
</comment>
<dbReference type="Proteomes" id="UP000288805">
    <property type="component" value="Unassembled WGS sequence"/>
</dbReference>
<dbReference type="AlphaFoldDB" id="A0A438KPK3"/>
<accession>A0A438KPK3</accession>
<dbReference type="EMBL" id="QGNW01000001">
    <property type="protein sequence ID" value="RVX23133.1"/>
    <property type="molecule type" value="Genomic_DNA"/>
</dbReference>